<name>A0A379FXW6_9GAMM</name>
<sequence>MKSIALILLSLLPTVMSAKTLVIGDSLAYTLTKSAQKITPTDGYYLVGSGLIAGELDWPGFIRGLDISPFDKVVISIGANDGVTFQQVNSYEKKASDLISIIKNKNESIPIIWVLPPAMKNENTEQGLINTRRAISQAAESSGIGVFNPGTIIGDKFTMTVNNIQIRTKDGIHYTEKGGDMLIQKLL</sequence>
<reference evidence="2 3" key="1">
    <citation type="submission" date="2018-06" db="EMBL/GenBank/DDBJ databases">
        <authorList>
            <consortium name="Pathogen Informatics"/>
            <person name="Doyle S."/>
        </authorList>
    </citation>
    <scope>NUCLEOTIDE SEQUENCE [LARGE SCALE GENOMIC DNA]</scope>
    <source>
        <strain evidence="2 3">NCTC12026</strain>
    </source>
</reference>
<proteinExistence type="predicted"/>
<dbReference type="GO" id="GO:0016788">
    <property type="term" value="F:hydrolase activity, acting on ester bonds"/>
    <property type="evidence" value="ECO:0007669"/>
    <property type="project" value="UniProtKB-ARBA"/>
</dbReference>
<dbReference type="SUPFAM" id="SSF52266">
    <property type="entry name" value="SGNH hydrolase"/>
    <property type="match status" value="1"/>
</dbReference>
<accession>A0A379FXW6</accession>
<gene>
    <name evidence="2" type="ORF">NCTC12026_00005</name>
</gene>
<feature type="chain" id="PRO_5016822249" description="SGNH hydrolase-type esterase domain-containing protein" evidence="1">
    <location>
        <begin position="19"/>
        <end position="187"/>
    </location>
</feature>
<dbReference type="EMBL" id="UGUA01000001">
    <property type="protein sequence ID" value="SUC33684.1"/>
    <property type="molecule type" value="Genomic_DNA"/>
</dbReference>
<dbReference type="OrthoDB" id="6445923at2"/>
<dbReference type="Proteomes" id="UP000255129">
    <property type="component" value="Unassembled WGS sequence"/>
</dbReference>
<evidence type="ECO:0000313" key="3">
    <source>
        <dbReference type="Proteomes" id="UP000255129"/>
    </source>
</evidence>
<evidence type="ECO:0008006" key="4">
    <source>
        <dbReference type="Google" id="ProtNLM"/>
    </source>
</evidence>
<dbReference type="InterPro" id="IPR036514">
    <property type="entry name" value="SGNH_hydro_sf"/>
</dbReference>
<keyword evidence="1" id="KW-0732">Signal</keyword>
<dbReference type="GeneID" id="89492294"/>
<dbReference type="InterPro" id="IPR007407">
    <property type="entry name" value="DUF459"/>
</dbReference>
<evidence type="ECO:0000313" key="2">
    <source>
        <dbReference type="EMBL" id="SUC33684.1"/>
    </source>
</evidence>
<protein>
    <recommendedName>
        <fullName evidence="4">SGNH hydrolase-type esterase domain-containing protein</fullName>
    </recommendedName>
</protein>
<dbReference type="AlphaFoldDB" id="A0A379FXW6"/>
<dbReference type="RefSeq" id="WP_011039751.1">
    <property type="nucleotide sequence ID" value="NZ_UGUA01000001.1"/>
</dbReference>
<evidence type="ECO:0000256" key="1">
    <source>
        <dbReference type="SAM" id="SignalP"/>
    </source>
</evidence>
<dbReference type="Pfam" id="PF04311">
    <property type="entry name" value="DUF459"/>
    <property type="match status" value="1"/>
</dbReference>
<organism evidence="2 3">
    <name type="scientific">Providencia rustigianii</name>
    <dbReference type="NCBI Taxonomy" id="158850"/>
    <lineage>
        <taxon>Bacteria</taxon>
        <taxon>Pseudomonadati</taxon>
        <taxon>Pseudomonadota</taxon>
        <taxon>Gammaproteobacteria</taxon>
        <taxon>Enterobacterales</taxon>
        <taxon>Morganellaceae</taxon>
        <taxon>Providencia</taxon>
    </lineage>
</organism>
<feature type="signal peptide" evidence="1">
    <location>
        <begin position="1"/>
        <end position="18"/>
    </location>
</feature>
<dbReference type="Gene3D" id="3.40.50.1110">
    <property type="entry name" value="SGNH hydrolase"/>
    <property type="match status" value="1"/>
</dbReference>